<dbReference type="Proteomes" id="UP000216961">
    <property type="component" value="Unassembled WGS sequence"/>
</dbReference>
<evidence type="ECO:0000313" key="2">
    <source>
        <dbReference type="Proteomes" id="UP000216961"/>
    </source>
</evidence>
<proteinExistence type="predicted"/>
<dbReference type="AlphaFoldDB" id="A0A268F9Y0"/>
<accession>A0A268F9Y0</accession>
<dbReference type="RefSeq" id="WP_095331906.1">
    <property type="nucleotide sequence ID" value="NZ_CP026031.1"/>
</dbReference>
<dbReference type="KEGG" id="bcir:C2I06_08070"/>
<name>A0A268F9Y0_NIACI</name>
<gene>
    <name evidence="1" type="ORF">CHH57_16580</name>
</gene>
<comment type="caution">
    <text evidence="1">The sequence shown here is derived from an EMBL/GenBank/DDBJ whole genome shotgun (WGS) entry which is preliminary data.</text>
</comment>
<protein>
    <submittedName>
        <fullName evidence="1">Uncharacterized protein</fullName>
    </submittedName>
</protein>
<evidence type="ECO:0000313" key="1">
    <source>
        <dbReference type="EMBL" id="PAD82154.1"/>
    </source>
</evidence>
<dbReference type="EMBL" id="NPBQ01000098">
    <property type="protein sequence ID" value="PAD82154.1"/>
    <property type="molecule type" value="Genomic_DNA"/>
</dbReference>
<reference evidence="1 2" key="1">
    <citation type="submission" date="2017-07" db="EMBL/GenBank/DDBJ databases">
        <title>Isolation and whole genome analysis of endospore-forming bacteria from heroin.</title>
        <authorList>
            <person name="Kalinowski J."/>
            <person name="Ahrens B."/>
            <person name="Al-Dilaimi A."/>
            <person name="Winkler A."/>
            <person name="Wibberg D."/>
            <person name="Schleenbecker U."/>
            <person name="Ruckert C."/>
            <person name="Wolfel R."/>
            <person name="Grass G."/>
        </authorList>
    </citation>
    <scope>NUCLEOTIDE SEQUENCE [LARGE SCALE GENOMIC DNA]</scope>
    <source>
        <strain evidence="1 2">7521-2</strain>
    </source>
</reference>
<organism evidence="1 2">
    <name type="scientific">Niallia circulans</name>
    <name type="common">Bacillus circulans</name>
    <dbReference type="NCBI Taxonomy" id="1397"/>
    <lineage>
        <taxon>Bacteria</taxon>
        <taxon>Bacillati</taxon>
        <taxon>Bacillota</taxon>
        <taxon>Bacilli</taxon>
        <taxon>Bacillales</taxon>
        <taxon>Bacillaceae</taxon>
        <taxon>Niallia</taxon>
    </lineage>
</organism>
<sequence length="84" mass="9660">MENAYTKEKLLNMLEEIQEELDTLDEVLLNSGKQNMQLVKEHITSLTDIERGIAAMEKKIAGSKLNIRTDGQRQRMPLYLNLAK</sequence>